<dbReference type="PANTHER" id="PTHR22604:SF105">
    <property type="entry name" value="TRANS-1,2-DIHYDROBENZENE-1,2-DIOL DEHYDROGENASE"/>
    <property type="match status" value="1"/>
</dbReference>
<organism evidence="2 3">
    <name type="scientific">Paenibacillus brasilensis</name>
    <dbReference type="NCBI Taxonomy" id="128574"/>
    <lineage>
        <taxon>Bacteria</taxon>
        <taxon>Bacillati</taxon>
        <taxon>Bacillota</taxon>
        <taxon>Bacilli</taxon>
        <taxon>Bacillales</taxon>
        <taxon>Paenibacillaceae</taxon>
        <taxon>Paenibacillus</taxon>
    </lineage>
</organism>
<dbReference type="EMBL" id="JAUSWA010000027">
    <property type="protein sequence ID" value="MDQ0495827.1"/>
    <property type="molecule type" value="Genomic_DNA"/>
</dbReference>
<reference evidence="2 3" key="1">
    <citation type="submission" date="2023-07" db="EMBL/GenBank/DDBJ databases">
        <title>Genomic Encyclopedia of Type Strains, Phase IV (KMG-IV): sequencing the most valuable type-strain genomes for metagenomic binning, comparative biology and taxonomic classification.</title>
        <authorList>
            <person name="Goeker M."/>
        </authorList>
    </citation>
    <scope>NUCLEOTIDE SEQUENCE [LARGE SCALE GENOMIC DNA]</scope>
    <source>
        <strain evidence="2 3">DSM 14914</strain>
    </source>
</reference>
<protein>
    <recommendedName>
        <fullName evidence="4">Oxidoreductase</fullName>
    </recommendedName>
</protein>
<dbReference type="Gene3D" id="3.30.360.10">
    <property type="entry name" value="Dihydrodipicolinate Reductase, domain 2"/>
    <property type="match status" value="1"/>
</dbReference>
<name>A0ABU0L2B2_9BACL</name>
<keyword evidence="3" id="KW-1185">Reference proteome</keyword>
<keyword evidence="1" id="KW-0560">Oxidoreductase</keyword>
<accession>A0ABU0L2B2</accession>
<dbReference type="PANTHER" id="PTHR22604">
    <property type="entry name" value="OXIDOREDUCTASES"/>
    <property type="match status" value="1"/>
</dbReference>
<evidence type="ECO:0000313" key="3">
    <source>
        <dbReference type="Proteomes" id="UP001242811"/>
    </source>
</evidence>
<evidence type="ECO:0008006" key="4">
    <source>
        <dbReference type="Google" id="ProtNLM"/>
    </source>
</evidence>
<proteinExistence type="predicted"/>
<dbReference type="Proteomes" id="UP001242811">
    <property type="component" value="Unassembled WGS sequence"/>
</dbReference>
<sequence length="65" mass="7495">MDGEEAHHFQDDRVFTGYAFEAEEVGRCLNEGLLESSIISLDESLGIMKLMDQIRAQWGLRYPFE</sequence>
<evidence type="ECO:0000313" key="2">
    <source>
        <dbReference type="EMBL" id="MDQ0495827.1"/>
    </source>
</evidence>
<comment type="caution">
    <text evidence="2">The sequence shown here is derived from an EMBL/GenBank/DDBJ whole genome shotgun (WGS) entry which is preliminary data.</text>
</comment>
<gene>
    <name evidence="2" type="ORF">QOZ95_004010</name>
</gene>
<dbReference type="InterPro" id="IPR050984">
    <property type="entry name" value="Gfo/Idh/MocA_domain"/>
</dbReference>
<evidence type="ECO:0000256" key="1">
    <source>
        <dbReference type="ARBA" id="ARBA00023002"/>
    </source>
</evidence>